<dbReference type="PANTHER" id="PTHR45453:SF3">
    <property type="entry name" value="HISTIDINE KINASE"/>
    <property type="match status" value="1"/>
</dbReference>
<evidence type="ECO:0000259" key="13">
    <source>
        <dbReference type="PROSITE" id="PS50109"/>
    </source>
</evidence>
<evidence type="ECO:0000259" key="14">
    <source>
        <dbReference type="PROSITE" id="PS50885"/>
    </source>
</evidence>
<keyword evidence="9" id="KW-0067">ATP-binding</keyword>
<keyword evidence="12" id="KW-1133">Transmembrane helix</keyword>
<evidence type="ECO:0000256" key="12">
    <source>
        <dbReference type="SAM" id="Phobius"/>
    </source>
</evidence>
<evidence type="ECO:0000256" key="7">
    <source>
        <dbReference type="ARBA" id="ARBA00022741"/>
    </source>
</evidence>
<feature type="transmembrane region" description="Helical" evidence="12">
    <location>
        <begin position="274"/>
        <end position="293"/>
    </location>
</feature>
<dbReference type="InterPro" id="IPR005467">
    <property type="entry name" value="His_kinase_dom"/>
</dbReference>
<dbReference type="Gene3D" id="3.30.565.10">
    <property type="entry name" value="Histidine kinase-like ATPase, C-terminal domain"/>
    <property type="match status" value="1"/>
</dbReference>
<evidence type="ECO:0000256" key="4">
    <source>
        <dbReference type="ARBA" id="ARBA00022475"/>
    </source>
</evidence>
<dbReference type="Proteomes" id="UP000605427">
    <property type="component" value="Unassembled WGS sequence"/>
</dbReference>
<comment type="catalytic activity">
    <reaction evidence="1">
        <text>ATP + protein L-histidine = ADP + protein N-phospho-L-histidine.</text>
        <dbReference type="EC" id="2.7.13.3"/>
    </reaction>
</comment>
<dbReference type="InterPro" id="IPR004358">
    <property type="entry name" value="Sig_transdc_His_kin-like_C"/>
</dbReference>
<dbReference type="RefSeq" id="WP_172237460.1">
    <property type="nucleotide sequence ID" value="NZ_BMDD01000001.1"/>
</dbReference>
<dbReference type="PANTHER" id="PTHR45453">
    <property type="entry name" value="PHOSPHATE REGULON SENSOR PROTEIN PHOR"/>
    <property type="match status" value="1"/>
</dbReference>
<keyword evidence="16" id="KW-1185">Reference proteome</keyword>
<evidence type="ECO:0000256" key="1">
    <source>
        <dbReference type="ARBA" id="ARBA00000085"/>
    </source>
</evidence>
<dbReference type="InterPro" id="IPR003661">
    <property type="entry name" value="HisK_dim/P_dom"/>
</dbReference>
<comment type="caution">
    <text evidence="15">The sequence shown here is derived from an EMBL/GenBank/DDBJ whole genome shotgun (WGS) entry which is preliminary data.</text>
</comment>
<dbReference type="InterPro" id="IPR036097">
    <property type="entry name" value="HisK_dim/P_sf"/>
</dbReference>
<dbReference type="GO" id="GO:0016301">
    <property type="term" value="F:kinase activity"/>
    <property type="evidence" value="ECO:0007669"/>
    <property type="project" value="UniProtKB-KW"/>
</dbReference>
<dbReference type="SUPFAM" id="SSF55874">
    <property type="entry name" value="ATPase domain of HSP90 chaperone/DNA topoisomerase II/histidine kinase"/>
    <property type="match status" value="1"/>
</dbReference>
<dbReference type="CDD" id="cd00082">
    <property type="entry name" value="HisKA"/>
    <property type="match status" value="1"/>
</dbReference>
<organism evidence="15 16">
    <name type="scientific">Saccharibacillus endophyticus</name>
    <dbReference type="NCBI Taxonomy" id="2060666"/>
    <lineage>
        <taxon>Bacteria</taxon>
        <taxon>Bacillati</taxon>
        <taxon>Bacillota</taxon>
        <taxon>Bacilli</taxon>
        <taxon>Bacillales</taxon>
        <taxon>Paenibacillaceae</taxon>
        <taxon>Saccharibacillus</taxon>
    </lineage>
</organism>
<evidence type="ECO:0000313" key="16">
    <source>
        <dbReference type="Proteomes" id="UP000605427"/>
    </source>
</evidence>
<evidence type="ECO:0000256" key="3">
    <source>
        <dbReference type="ARBA" id="ARBA00012438"/>
    </source>
</evidence>
<evidence type="ECO:0000256" key="8">
    <source>
        <dbReference type="ARBA" id="ARBA00022777"/>
    </source>
</evidence>
<reference evidence="16" key="1">
    <citation type="journal article" date="2019" name="Int. J. Syst. Evol. Microbiol.">
        <title>The Global Catalogue of Microorganisms (GCM) 10K type strain sequencing project: providing services to taxonomists for standard genome sequencing and annotation.</title>
        <authorList>
            <consortium name="The Broad Institute Genomics Platform"/>
            <consortium name="The Broad Institute Genome Sequencing Center for Infectious Disease"/>
            <person name="Wu L."/>
            <person name="Ma J."/>
        </authorList>
    </citation>
    <scope>NUCLEOTIDE SEQUENCE [LARGE SCALE GENOMIC DNA]</scope>
    <source>
        <strain evidence="16">CCM 8702</strain>
    </source>
</reference>
<dbReference type="InterPro" id="IPR003660">
    <property type="entry name" value="HAMP_dom"/>
</dbReference>
<keyword evidence="11 12" id="KW-0472">Membrane</keyword>
<keyword evidence="5" id="KW-0597">Phosphoprotein</keyword>
<dbReference type="SMART" id="SM00387">
    <property type="entry name" value="HATPase_c"/>
    <property type="match status" value="1"/>
</dbReference>
<feature type="domain" description="Histidine kinase" evidence="13">
    <location>
        <begin position="376"/>
        <end position="590"/>
    </location>
</feature>
<gene>
    <name evidence="15" type="ORF">GCM10007362_00710</name>
</gene>
<dbReference type="Pfam" id="PF02518">
    <property type="entry name" value="HATPase_c"/>
    <property type="match status" value="1"/>
</dbReference>
<keyword evidence="12" id="KW-0812">Transmembrane</keyword>
<evidence type="ECO:0000256" key="11">
    <source>
        <dbReference type="ARBA" id="ARBA00023136"/>
    </source>
</evidence>
<dbReference type="Gene3D" id="1.10.287.130">
    <property type="match status" value="1"/>
</dbReference>
<keyword evidence="10" id="KW-0902">Two-component regulatory system</keyword>
<dbReference type="SUPFAM" id="SSF47384">
    <property type="entry name" value="Homodimeric domain of signal transducing histidine kinase"/>
    <property type="match status" value="1"/>
</dbReference>
<proteinExistence type="predicted"/>
<keyword evidence="4" id="KW-1003">Cell membrane</keyword>
<dbReference type="Pfam" id="PF00512">
    <property type="entry name" value="HisKA"/>
    <property type="match status" value="1"/>
</dbReference>
<evidence type="ECO:0000256" key="6">
    <source>
        <dbReference type="ARBA" id="ARBA00022679"/>
    </source>
</evidence>
<dbReference type="EMBL" id="BMDD01000001">
    <property type="protein sequence ID" value="GGH67578.1"/>
    <property type="molecule type" value="Genomic_DNA"/>
</dbReference>
<feature type="domain" description="HAMP" evidence="14">
    <location>
        <begin position="295"/>
        <end position="347"/>
    </location>
</feature>
<dbReference type="PRINTS" id="PR00344">
    <property type="entry name" value="BCTRLSENSOR"/>
</dbReference>
<keyword evidence="6" id="KW-0808">Transferase</keyword>
<name>A0ABQ1ZK12_9BACL</name>
<accession>A0ABQ1ZK12</accession>
<dbReference type="InterPro" id="IPR050351">
    <property type="entry name" value="BphY/WalK/GraS-like"/>
</dbReference>
<evidence type="ECO:0000256" key="10">
    <source>
        <dbReference type="ARBA" id="ARBA00023012"/>
    </source>
</evidence>
<evidence type="ECO:0000256" key="9">
    <source>
        <dbReference type="ARBA" id="ARBA00022840"/>
    </source>
</evidence>
<sequence length="591" mass="66753">MNRNGITAKLFMTTAAIFILFYIVVLLAQVLVFPQFYEQRKMNKLERSAEELAAAYADNPDSLARSDSPLALRLRRSDVNFALTDFSGNTAMDDPFRIQIAQSDGRKLDVSLFYLVVAFRSEFERLKLTAGESVQVYGEYGQDGDRDTFYAYYIGVTGREGGAGKEAGERGMQGEGDVERGRLLTSKLPELNKLGRRVGLLYLAADEFFPLSDEYKQRLQRKEQVELTWIDSFGGNRAGIILQPVQDPNGEAKLLLLVTSLQEIKETNSALRVFFIYLGAGGLVLIILLSILYSRIVTRPLLLLNKKAEQMKRLEFSEEEPMRRKDELGSLSNTLFELSSKLGVTLDELGRTNVRLKKEIEQNKELEQLQKDFFANASHELKTPLSIVRGFAEGMQDGIGAGRQEHYIGVILEESEKMEHLVQDMLELLRLDSPAVKLYKSPVLLSELTEDVLQKLVYQMREKELVARIIRRDEQAVSVDAGKIEQVVLNLLTNAIRHAKPGSTLEIGVIGEADGMTYHVHNEGDPIPEPYLSRIWERFFRAEAARDRASGGTGLGLAIVKRILELHDCRYQVENKEGGVTFTLRFRNRES</sequence>
<protein>
    <recommendedName>
        <fullName evidence="3">histidine kinase</fullName>
        <ecNumber evidence="3">2.7.13.3</ecNumber>
    </recommendedName>
</protein>
<dbReference type="PROSITE" id="PS50109">
    <property type="entry name" value="HIS_KIN"/>
    <property type="match status" value="1"/>
</dbReference>
<dbReference type="InterPro" id="IPR036890">
    <property type="entry name" value="HATPase_C_sf"/>
</dbReference>
<dbReference type="EC" id="2.7.13.3" evidence="3"/>
<dbReference type="SMART" id="SM00388">
    <property type="entry name" value="HisKA"/>
    <property type="match status" value="1"/>
</dbReference>
<keyword evidence="8 15" id="KW-0418">Kinase</keyword>
<dbReference type="Gene3D" id="6.10.340.10">
    <property type="match status" value="1"/>
</dbReference>
<evidence type="ECO:0000256" key="2">
    <source>
        <dbReference type="ARBA" id="ARBA00004651"/>
    </source>
</evidence>
<comment type="subcellular location">
    <subcellularLocation>
        <location evidence="2">Cell membrane</location>
        <topology evidence="2">Multi-pass membrane protein</topology>
    </subcellularLocation>
</comment>
<evidence type="ECO:0000256" key="5">
    <source>
        <dbReference type="ARBA" id="ARBA00022553"/>
    </source>
</evidence>
<dbReference type="PROSITE" id="PS50885">
    <property type="entry name" value="HAMP"/>
    <property type="match status" value="1"/>
</dbReference>
<dbReference type="InterPro" id="IPR003594">
    <property type="entry name" value="HATPase_dom"/>
</dbReference>
<feature type="transmembrane region" description="Helical" evidence="12">
    <location>
        <begin position="12"/>
        <end position="37"/>
    </location>
</feature>
<evidence type="ECO:0000313" key="15">
    <source>
        <dbReference type="EMBL" id="GGH67578.1"/>
    </source>
</evidence>
<keyword evidence="7" id="KW-0547">Nucleotide-binding</keyword>